<dbReference type="GO" id="GO:1901135">
    <property type="term" value="P:carbohydrate derivative metabolic process"/>
    <property type="evidence" value="ECO:0007669"/>
    <property type="project" value="InterPro"/>
</dbReference>
<evidence type="ECO:0000259" key="1">
    <source>
        <dbReference type="PROSITE" id="PS51464"/>
    </source>
</evidence>
<dbReference type="PROSITE" id="PS51464">
    <property type="entry name" value="SIS"/>
    <property type="match status" value="1"/>
</dbReference>
<dbReference type="Pfam" id="PF01380">
    <property type="entry name" value="SIS"/>
    <property type="match status" value="1"/>
</dbReference>
<reference evidence="2" key="1">
    <citation type="submission" date="2023-03" db="EMBL/GenBank/DDBJ databases">
        <title>Mating type loci evolution in Malassezia.</title>
        <authorList>
            <person name="Coelho M.A."/>
        </authorList>
    </citation>
    <scope>NUCLEOTIDE SEQUENCE</scope>
    <source>
        <strain evidence="2">CBS 9557</strain>
    </source>
</reference>
<accession>A0AAF0ENF3</accession>
<dbReference type="GO" id="GO:0097367">
    <property type="term" value="F:carbohydrate derivative binding"/>
    <property type="evidence" value="ECO:0007669"/>
    <property type="project" value="InterPro"/>
</dbReference>
<protein>
    <recommendedName>
        <fullName evidence="1">SIS domain-containing protein</fullName>
    </recommendedName>
</protein>
<name>A0AAF0ENF3_9BASI</name>
<dbReference type="InterPro" id="IPR046348">
    <property type="entry name" value="SIS_dom_sf"/>
</dbReference>
<gene>
    <name evidence="2" type="ORF">MNAN1_002715</name>
</gene>
<sequence>MNGNAAVASSDANGIELQKGVGLAQLILQREASALQALADKLSAQQAVQEPLQEALHIATKYTQDLQGKMVLVGVGKSGIVARKIAATLTSVGVPAVYLHPIESMHGDLGLVIPGRDVIMVLSYSGNTPEIHAFLKLEKVQQCARIVMTANATSELLALADVWLDCSASEPSKDGKASTETEAWPVIPAPTTSTTLMMALGDAFALALTQVQELTCTTFAKNHPGGHLGQLLKKYQP</sequence>
<proteinExistence type="predicted"/>
<dbReference type="InterPro" id="IPR035474">
    <property type="entry name" value="SIS_Kpsf"/>
</dbReference>
<evidence type="ECO:0000313" key="2">
    <source>
        <dbReference type="EMBL" id="WFD27710.1"/>
    </source>
</evidence>
<dbReference type="Proteomes" id="UP001213623">
    <property type="component" value="Chromosome 4"/>
</dbReference>
<dbReference type="AlphaFoldDB" id="A0AAF0ENF3"/>
<keyword evidence="3" id="KW-1185">Reference proteome</keyword>
<feature type="domain" description="SIS" evidence="1">
    <location>
        <begin position="58"/>
        <end position="214"/>
    </location>
</feature>
<dbReference type="PANTHER" id="PTHR38418">
    <property type="entry name" value="SUGAR ISOMERASE, KPSF/GUTQ (AFU_ORTHOLOGUE AFUA_6G08860)"/>
    <property type="match status" value="1"/>
</dbReference>
<evidence type="ECO:0000313" key="3">
    <source>
        <dbReference type="Proteomes" id="UP001213623"/>
    </source>
</evidence>
<dbReference type="CDD" id="cd05014">
    <property type="entry name" value="SIS_Kpsf"/>
    <property type="match status" value="1"/>
</dbReference>
<dbReference type="EMBL" id="CP119895">
    <property type="protein sequence ID" value="WFD27710.1"/>
    <property type="molecule type" value="Genomic_DNA"/>
</dbReference>
<dbReference type="Gene3D" id="3.40.50.10490">
    <property type="entry name" value="Glucose-6-phosphate isomerase like protein, domain 1"/>
    <property type="match status" value="1"/>
</dbReference>
<dbReference type="PANTHER" id="PTHR38418:SF2">
    <property type="entry name" value="SUGAR ISOMERASE, KPSF_GUTQ (AFU_ORTHOLOGUE AFUA_6G08860)"/>
    <property type="match status" value="1"/>
</dbReference>
<dbReference type="InterPro" id="IPR001347">
    <property type="entry name" value="SIS_dom"/>
</dbReference>
<dbReference type="SUPFAM" id="SSF53697">
    <property type="entry name" value="SIS domain"/>
    <property type="match status" value="1"/>
</dbReference>
<organism evidence="2 3">
    <name type="scientific">Malassezia nana</name>
    <dbReference type="NCBI Taxonomy" id="180528"/>
    <lineage>
        <taxon>Eukaryota</taxon>
        <taxon>Fungi</taxon>
        <taxon>Dikarya</taxon>
        <taxon>Basidiomycota</taxon>
        <taxon>Ustilaginomycotina</taxon>
        <taxon>Malasseziomycetes</taxon>
        <taxon>Malasseziales</taxon>
        <taxon>Malasseziaceae</taxon>
        <taxon>Malassezia</taxon>
    </lineage>
</organism>